<comment type="caution">
    <text evidence="1">The sequence shown here is derived from an EMBL/GenBank/DDBJ whole genome shotgun (WGS) entry which is preliminary data.</text>
</comment>
<protein>
    <submittedName>
        <fullName evidence="1">Uncharacterized protein</fullName>
    </submittedName>
</protein>
<evidence type="ECO:0000313" key="1">
    <source>
        <dbReference type="EMBL" id="CBH76300.1"/>
    </source>
</evidence>
<organism evidence="1">
    <name type="scientific">mine drainage metagenome</name>
    <dbReference type="NCBI Taxonomy" id="410659"/>
    <lineage>
        <taxon>unclassified sequences</taxon>
        <taxon>metagenomes</taxon>
        <taxon>ecological metagenomes</taxon>
    </lineage>
</organism>
<name>E6PIL0_9ZZZZ</name>
<gene>
    <name evidence="1" type="ORF">CARN1_0780</name>
</gene>
<sequence length="139" mass="14566">MPVMTTMPGLHAPLPVGWTAAASGKLADGTMESYLVTATSLQKYGDVSGKPVPLSMVAQIATTTMLKMFAHSKIISSTKVLGCGRTPLSYLIERFAQKNGQLIMVAYGRPRAMAQPDPVAQTALDALCPSSSVASIQAP</sequence>
<accession>E6PIL0</accession>
<dbReference type="AlphaFoldDB" id="E6PIL0"/>
<proteinExistence type="predicted"/>
<dbReference type="EMBL" id="CABL01000019">
    <property type="protein sequence ID" value="CBH76300.1"/>
    <property type="molecule type" value="Genomic_DNA"/>
</dbReference>
<reference evidence="1" key="1">
    <citation type="submission" date="2009-10" db="EMBL/GenBank/DDBJ databases">
        <title>Diversity of trophic interactions inside an arsenic-rich microbial ecosystem.</title>
        <authorList>
            <person name="Bertin P.N."/>
            <person name="Heinrich-Salmeron A."/>
            <person name="Pelletier E."/>
            <person name="Goulhen-Chollet F."/>
            <person name="Arsene-Ploetze F."/>
            <person name="Gallien S."/>
            <person name="Calteau A."/>
            <person name="Vallenet D."/>
            <person name="Casiot C."/>
            <person name="Chane-Woon-Ming B."/>
            <person name="Giloteaux L."/>
            <person name="Barakat M."/>
            <person name="Bonnefoy V."/>
            <person name="Bruneel O."/>
            <person name="Chandler M."/>
            <person name="Cleiss J."/>
            <person name="Duran R."/>
            <person name="Elbaz-Poulichet F."/>
            <person name="Fonknechten N."/>
            <person name="Lauga B."/>
            <person name="Mornico D."/>
            <person name="Ortet P."/>
            <person name="Schaeffer C."/>
            <person name="Siguier P."/>
            <person name="Alexander Thil Smith A."/>
            <person name="Van Dorsselaer A."/>
            <person name="Weissenbach J."/>
            <person name="Medigue C."/>
            <person name="Le Paslier D."/>
        </authorList>
    </citation>
    <scope>NUCLEOTIDE SEQUENCE</scope>
</reference>